<accession>A0A8T0IR43</accession>
<dbReference type="InterPro" id="IPR050655">
    <property type="entry name" value="Plant_B3_domain"/>
</dbReference>
<dbReference type="Pfam" id="PF02362">
    <property type="entry name" value="B3"/>
    <property type="match status" value="2"/>
</dbReference>
<reference evidence="7" key="1">
    <citation type="submission" date="2020-06" db="EMBL/GenBank/DDBJ databases">
        <title>WGS assembly of Ceratodon purpureus strain R40.</title>
        <authorList>
            <person name="Carey S.B."/>
            <person name="Jenkins J."/>
            <person name="Shu S."/>
            <person name="Lovell J.T."/>
            <person name="Sreedasyam A."/>
            <person name="Maumus F."/>
            <person name="Tiley G.P."/>
            <person name="Fernandez-Pozo N."/>
            <person name="Barry K."/>
            <person name="Chen C."/>
            <person name="Wang M."/>
            <person name="Lipzen A."/>
            <person name="Daum C."/>
            <person name="Saski C.A."/>
            <person name="Payton A.C."/>
            <person name="Mcbreen J.C."/>
            <person name="Conrad R.E."/>
            <person name="Kollar L.M."/>
            <person name="Olsson S."/>
            <person name="Huttunen S."/>
            <person name="Landis J.B."/>
            <person name="Wickett N.J."/>
            <person name="Johnson M.G."/>
            <person name="Rensing S.A."/>
            <person name="Grimwood J."/>
            <person name="Schmutz J."/>
            <person name="Mcdaniel S.F."/>
        </authorList>
    </citation>
    <scope>NUCLEOTIDE SEQUENCE</scope>
    <source>
        <strain evidence="7">R40</strain>
    </source>
</reference>
<organism evidence="7 8">
    <name type="scientific">Ceratodon purpureus</name>
    <name type="common">Fire moss</name>
    <name type="synonym">Dicranum purpureum</name>
    <dbReference type="NCBI Taxonomy" id="3225"/>
    <lineage>
        <taxon>Eukaryota</taxon>
        <taxon>Viridiplantae</taxon>
        <taxon>Streptophyta</taxon>
        <taxon>Embryophyta</taxon>
        <taxon>Bryophyta</taxon>
        <taxon>Bryophytina</taxon>
        <taxon>Bryopsida</taxon>
        <taxon>Dicranidae</taxon>
        <taxon>Pseudoditrichales</taxon>
        <taxon>Ditrichaceae</taxon>
        <taxon>Ceratodon</taxon>
    </lineage>
</organism>
<keyword evidence="1" id="KW-0805">Transcription regulation</keyword>
<dbReference type="EMBL" id="CM026422">
    <property type="protein sequence ID" value="KAG0585489.1"/>
    <property type="molecule type" value="Genomic_DNA"/>
</dbReference>
<evidence type="ECO:0000256" key="1">
    <source>
        <dbReference type="ARBA" id="ARBA00023015"/>
    </source>
</evidence>
<dbReference type="PANTHER" id="PTHR31920">
    <property type="entry name" value="B3 DOMAIN-CONTAINING"/>
    <property type="match status" value="1"/>
</dbReference>
<keyword evidence="4" id="KW-0539">Nucleus</keyword>
<evidence type="ECO:0000256" key="5">
    <source>
        <dbReference type="SAM" id="MobiDB-lite"/>
    </source>
</evidence>
<feature type="domain" description="TF-B3" evidence="6">
    <location>
        <begin position="325"/>
        <end position="387"/>
    </location>
</feature>
<evidence type="ECO:0000256" key="4">
    <source>
        <dbReference type="ARBA" id="ARBA00023242"/>
    </source>
</evidence>
<sequence length="417" mass="47272">MAEVLGADFKCCSMCSRHCFETHGDFGRKEAQKLLSVPSFFSLIKRSHIEGSKYLRIPVSFYEDWKNNIGRTLDLKGPWGFKCRVTAERHSHGYVLRTGFKPFLDHHKIDAGDSLVFYLLDESIFSVKVYDKRGSEKKDPPTVAEQEDDPTEDSDGEESDEKAVDRMLKLQQKKLGKKKVGVRSRKGANEFSRSNQREGSLSCNPPAASLAQEENRVDVYPVSESLGADDKKQHVSSRKLRSAQKRKLSATPGSYSSEESENEHDEPSNSQRDEAKMRQAKDVDHLIEKLGKKSQAVVLTISHVKNHRVYLGKIQHLLPEAETYVTLVDERDEHYNVKWSVTKKNSRSRLSTGWNQIVVDHKLVVGDVCVFESMNHYLIKLHIFPLAKYHTGTDHPAFQNFLSAEIVQTDGGLKVAP</sequence>
<keyword evidence="8" id="KW-1185">Reference proteome</keyword>
<dbReference type="AlphaFoldDB" id="A0A8T0IR43"/>
<dbReference type="InterPro" id="IPR003340">
    <property type="entry name" value="B3_DNA-bd"/>
</dbReference>
<evidence type="ECO:0000313" key="8">
    <source>
        <dbReference type="Proteomes" id="UP000822688"/>
    </source>
</evidence>
<dbReference type="PANTHER" id="PTHR31920:SF132">
    <property type="entry name" value="TF-B3 DOMAIN-CONTAINING PROTEIN"/>
    <property type="match status" value="1"/>
</dbReference>
<comment type="caution">
    <text evidence="7">The sequence shown here is derived from an EMBL/GenBank/DDBJ whole genome shotgun (WGS) entry which is preliminary data.</text>
</comment>
<gene>
    <name evidence="7" type="ORF">KC19_2G015700</name>
</gene>
<name>A0A8T0IR43_CERPU</name>
<feature type="compositionally biased region" description="Basic residues" evidence="5">
    <location>
        <begin position="234"/>
        <end position="248"/>
    </location>
</feature>
<proteinExistence type="predicted"/>
<feature type="domain" description="TF-B3" evidence="6">
    <location>
        <begin position="40"/>
        <end position="133"/>
    </location>
</feature>
<dbReference type="GO" id="GO:0003677">
    <property type="term" value="F:DNA binding"/>
    <property type="evidence" value="ECO:0007669"/>
    <property type="project" value="UniProtKB-KW"/>
</dbReference>
<feature type="region of interest" description="Disordered" evidence="5">
    <location>
        <begin position="134"/>
        <end position="280"/>
    </location>
</feature>
<dbReference type="SMART" id="SM01019">
    <property type="entry name" value="B3"/>
    <property type="match status" value="2"/>
</dbReference>
<evidence type="ECO:0000256" key="2">
    <source>
        <dbReference type="ARBA" id="ARBA00023125"/>
    </source>
</evidence>
<dbReference type="PROSITE" id="PS50863">
    <property type="entry name" value="B3"/>
    <property type="match status" value="2"/>
</dbReference>
<dbReference type="SUPFAM" id="SSF101936">
    <property type="entry name" value="DNA-binding pseudobarrel domain"/>
    <property type="match status" value="2"/>
</dbReference>
<keyword evidence="3" id="KW-0804">Transcription</keyword>
<protein>
    <recommendedName>
        <fullName evidence="6">TF-B3 domain-containing protein</fullName>
    </recommendedName>
</protein>
<dbReference type="CDD" id="cd10017">
    <property type="entry name" value="B3_DNA"/>
    <property type="match status" value="2"/>
</dbReference>
<evidence type="ECO:0000313" key="7">
    <source>
        <dbReference type="EMBL" id="KAG0585489.1"/>
    </source>
</evidence>
<feature type="compositionally biased region" description="Basic and acidic residues" evidence="5">
    <location>
        <begin position="265"/>
        <end position="280"/>
    </location>
</feature>
<evidence type="ECO:0000256" key="3">
    <source>
        <dbReference type="ARBA" id="ARBA00023163"/>
    </source>
</evidence>
<keyword evidence="2" id="KW-0238">DNA-binding</keyword>
<evidence type="ECO:0000259" key="6">
    <source>
        <dbReference type="PROSITE" id="PS50863"/>
    </source>
</evidence>
<dbReference type="InterPro" id="IPR015300">
    <property type="entry name" value="DNA-bd_pseudobarrel_sf"/>
</dbReference>
<feature type="compositionally biased region" description="Polar residues" evidence="5">
    <location>
        <begin position="191"/>
        <end position="203"/>
    </location>
</feature>
<feature type="compositionally biased region" description="Acidic residues" evidence="5">
    <location>
        <begin position="145"/>
        <end position="160"/>
    </location>
</feature>
<feature type="compositionally biased region" description="Basic residues" evidence="5">
    <location>
        <begin position="171"/>
        <end position="186"/>
    </location>
</feature>
<dbReference type="Gene3D" id="2.40.330.10">
    <property type="entry name" value="DNA-binding pseudobarrel domain"/>
    <property type="match status" value="2"/>
</dbReference>
<dbReference type="Proteomes" id="UP000822688">
    <property type="component" value="Chromosome 2"/>
</dbReference>